<evidence type="ECO:0000259" key="4">
    <source>
        <dbReference type="PROSITE" id="PS50843"/>
    </source>
</evidence>
<dbReference type="STRING" id="35608.A0A2U1LWU5"/>
<feature type="chain" id="PRO_5015471264" evidence="2">
    <location>
        <begin position="20"/>
        <end position="373"/>
    </location>
</feature>
<gene>
    <name evidence="5" type="ORF">CTI12_AA442030</name>
</gene>
<dbReference type="GO" id="GO:0009506">
    <property type="term" value="C:plasmodesma"/>
    <property type="evidence" value="ECO:0007669"/>
    <property type="project" value="TreeGrafter"/>
</dbReference>
<dbReference type="Proteomes" id="UP000245207">
    <property type="component" value="Unassembled WGS sequence"/>
</dbReference>
<dbReference type="PROSITE" id="PS50842">
    <property type="entry name" value="EXPANSIN_EG45"/>
    <property type="match status" value="1"/>
</dbReference>
<dbReference type="PANTHER" id="PTHR31692">
    <property type="entry name" value="EXPANSIN-B3"/>
    <property type="match status" value="1"/>
</dbReference>
<dbReference type="GO" id="GO:0009653">
    <property type="term" value="P:anatomical structure morphogenesis"/>
    <property type="evidence" value="ECO:0007669"/>
    <property type="project" value="UniProtKB-ARBA"/>
</dbReference>
<proteinExistence type="inferred from homology"/>
<dbReference type="Gene3D" id="2.40.40.10">
    <property type="entry name" value="RlpA-like domain"/>
    <property type="match status" value="1"/>
</dbReference>
<dbReference type="SUPFAM" id="SSF50685">
    <property type="entry name" value="Barwin-like endoglucanases"/>
    <property type="match status" value="1"/>
</dbReference>
<dbReference type="InterPro" id="IPR036749">
    <property type="entry name" value="Expansin_CBD_sf"/>
</dbReference>
<dbReference type="PROSITE" id="PS50843">
    <property type="entry name" value="EXPANSIN_CBD"/>
    <property type="match status" value="2"/>
</dbReference>
<dbReference type="PRINTS" id="PR01225">
    <property type="entry name" value="EXPANSNFAMLY"/>
</dbReference>
<evidence type="ECO:0000256" key="1">
    <source>
        <dbReference type="RuleBase" id="RU003460"/>
    </source>
</evidence>
<dbReference type="InterPro" id="IPR007118">
    <property type="entry name" value="Expan_Lol_pI"/>
</dbReference>
<evidence type="ECO:0000313" key="6">
    <source>
        <dbReference type="Proteomes" id="UP000245207"/>
    </source>
</evidence>
<dbReference type="InterPro" id="IPR007112">
    <property type="entry name" value="Expansin/allergen_DPBB_dom"/>
</dbReference>
<dbReference type="EMBL" id="PKPP01007414">
    <property type="protein sequence ID" value="PWA53457.1"/>
    <property type="molecule type" value="Genomic_DNA"/>
</dbReference>
<accession>A0A2U1LWU5</accession>
<feature type="domain" description="Expansin-like CBD" evidence="4">
    <location>
        <begin position="160"/>
        <end position="242"/>
    </location>
</feature>
<dbReference type="CDD" id="cd22276">
    <property type="entry name" value="DPBB_EXLA_N"/>
    <property type="match status" value="1"/>
</dbReference>
<keyword evidence="6" id="KW-1185">Reference proteome</keyword>
<protein>
    <submittedName>
        <fullName evidence="5">Expansin-like A3</fullName>
    </submittedName>
</protein>
<dbReference type="AlphaFoldDB" id="A0A2U1LWU5"/>
<dbReference type="InterPro" id="IPR009009">
    <property type="entry name" value="RlpA-like_DPBB"/>
</dbReference>
<reference evidence="5 6" key="1">
    <citation type="journal article" date="2018" name="Mol. Plant">
        <title>The genome of Artemisia annua provides insight into the evolution of Asteraceae family and artemisinin biosynthesis.</title>
        <authorList>
            <person name="Shen Q."/>
            <person name="Zhang L."/>
            <person name="Liao Z."/>
            <person name="Wang S."/>
            <person name="Yan T."/>
            <person name="Shi P."/>
            <person name="Liu M."/>
            <person name="Fu X."/>
            <person name="Pan Q."/>
            <person name="Wang Y."/>
            <person name="Lv Z."/>
            <person name="Lu X."/>
            <person name="Zhang F."/>
            <person name="Jiang W."/>
            <person name="Ma Y."/>
            <person name="Chen M."/>
            <person name="Hao X."/>
            <person name="Li L."/>
            <person name="Tang Y."/>
            <person name="Lv G."/>
            <person name="Zhou Y."/>
            <person name="Sun X."/>
            <person name="Brodelius P.E."/>
            <person name="Rose J.K.C."/>
            <person name="Tang K."/>
        </authorList>
    </citation>
    <scope>NUCLEOTIDE SEQUENCE [LARGE SCALE GENOMIC DNA]</scope>
    <source>
        <strain evidence="6">cv. Huhao1</strain>
        <tissue evidence="5">Leaf</tissue>
    </source>
</reference>
<comment type="caution">
    <text evidence="5">The sequence shown here is derived from an EMBL/GenBank/DDBJ whole genome shotgun (WGS) entry which is preliminary data.</text>
</comment>
<feature type="signal peptide" evidence="2">
    <location>
        <begin position="1"/>
        <end position="19"/>
    </location>
</feature>
<dbReference type="PANTHER" id="PTHR31692:SF103">
    <property type="entry name" value="EXPANSIN_LOL PI, EXPANSIN, CELLULOSE-BINDING-LIKE DOMAIN SUPERFAMILY"/>
    <property type="match status" value="1"/>
</dbReference>
<keyword evidence="2" id="KW-0732">Signal</keyword>
<evidence type="ECO:0000259" key="3">
    <source>
        <dbReference type="PROSITE" id="PS50842"/>
    </source>
</evidence>
<feature type="domain" description="Expansin-like CBD" evidence="4">
    <location>
        <begin position="275"/>
        <end position="357"/>
    </location>
</feature>
<dbReference type="InterPro" id="IPR036908">
    <property type="entry name" value="RlpA-like_sf"/>
</dbReference>
<evidence type="ECO:0000256" key="2">
    <source>
        <dbReference type="SAM" id="SignalP"/>
    </source>
</evidence>
<sequence length="373" mass="40470">MAIFFYSIFTLSLIASAIACDRCLHQTKAVLFTNASALSYGACGYGSSATSFYNGHLAAAVPSIFKFGSGCGACFQVRCMDGKLCSKAGTEVIVTDLNNKNTQTELVLSSRALMAMANKGMEQNILKLGATNVEYKRVPCNYNGKNLGVRVEESSHKIGQYLAIKFLYQGGQTEIVAVDVAKVGSTSWSFLHRKSGAIWDTSRVPAGALQFRMVVTSGYDRKTIWAKTVLPADWNVGVVYDSGVQIDDIAEEVPCNYNGKNLGVRVEESSHKVGQYLAIKFLYQGGQTEIVAVDVAKVGSTSWSFLHRKSGAIWDTSRVPAGALQFRMVVTSGYDRKTIWAKTVLPADWNVGVVYDSGVQIDDIAEEGCGRCD</sequence>
<dbReference type="InterPro" id="IPR007117">
    <property type="entry name" value="Expansin_CBD"/>
</dbReference>
<feature type="domain" description="Expansin-like EG45" evidence="3">
    <location>
        <begin position="40"/>
        <end position="145"/>
    </location>
</feature>
<name>A0A2U1LWU5_ARTAN</name>
<dbReference type="GO" id="GO:0005576">
    <property type="term" value="C:extracellular region"/>
    <property type="evidence" value="ECO:0007669"/>
    <property type="project" value="InterPro"/>
</dbReference>
<dbReference type="Pfam" id="PF03330">
    <property type="entry name" value="DPBB_1"/>
    <property type="match status" value="1"/>
</dbReference>
<organism evidence="5 6">
    <name type="scientific">Artemisia annua</name>
    <name type="common">Sweet wormwood</name>
    <dbReference type="NCBI Taxonomy" id="35608"/>
    <lineage>
        <taxon>Eukaryota</taxon>
        <taxon>Viridiplantae</taxon>
        <taxon>Streptophyta</taxon>
        <taxon>Embryophyta</taxon>
        <taxon>Tracheophyta</taxon>
        <taxon>Spermatophyta</taxon>
        <taxon>Magnoliopsida</taxon>
        <taxon>eudicotyledons</taxon>
        <taxon>Gunneridae</taxon>
        <taxon>Pentapetalae</taxon>
        <taxon>asterids</taxon>
        <taxon>campanulids</taxon>
        <taxon>Asterales</taxon>
        <taxon>Asteraceae</taxon>
        <taxon>Asteroideae</taxon>
        <taxon>Anthemideae</taxon>
        <taxon>Artemisiinae</taxon>
        <taxon>Artemisia</taxon>
    </lineage>
</organism>
<dbReference type="Gene3D" id="2.60.40.760">
    <property type="entry name" value="Expansin, cellulose-binding-like domain"/>
    <property type="match status" value="2"/>
</dbReference>
<comment type="similarity">
    <text evidence="1">Belongs to the expansin family.</text>
</comment>
<dbReference type="Pfam" id="PF01357">
    <property type="entry name" value="Expansin_C"/>
    <property type="match status" value="2"/>
</dbReference>
<dbReference type="GO" id="GO:0009505">
    <property type="term" value="C:plant-type cell wall"/>
    <property type="evidence" value="ECO:0007669"/>
    <property type="project" value="TreeGrafter"/>
</dbReference>
<evidence type="ECO:0000313" key="5">
    <source>
        <dbReference type="EMBL" id="PWA53457.1"/>
    </source>
</evidence>
<dbReference type="OrthoDB" id="623266at2759"/>
<dbReference type="SUPFAM" id="SSF49590">
    <property type="entry name" value="PHL pollen allergen"/>
    <property type="match status" value="2"/>
</dbReference>